<accession>A0AAW9SPF1</accession>
<feature type="signal peptide" evidence="1">
    <location>
        <begin position="1"/>
        <end position="22"/>
    </location>
</feature>
<organism evidence="3 4">
    <name type="scientific">Ponticoccus litoralis</name>
    <dbReference type="NCBI Taxonomy" id="422297"/>
    <lineage>
        <taxon>Bacteria</taxon>
        <taxon>Pseudomonadati</taxon>
        <taxon>Pseudomonadota</taxon>
        <taxon>Alphaproteobacteria</taxon>
        <taxon>Rhodobacterales</taxon>
        <taxon>Roseobacteraceae</taxon>
        <taxon>Ponticoccus</taxon>
    </lineage>
</organism>
<keyword evidence="4" id="KW-1185">Reference proteome</keyword>
<dbReference type="EMBL" id="JBDNCH010000002">
    <property type="protein sequence ID" value="MEN9062421.1"/>
    <property type="molecule type" value="Genomic_DNA"/>
</dbReference>
<dbReference type="AlphaFoldDB" id="A0AAW9SPF1"/>
<proteinExistence type="predicted"/>
<dbReference type="InterPro" id="IPR011105">
    <property type="entry name" value="Cell_wall_hydrolase_SleB"/>
</dbReference>
<feature type="domain" description="Cell wall hydrolase SleB" evidence="2">
    <location>
        <begin position="95"/>
        <end position="204"/>
    </location>
</feature>
<gene>
    <name evidence="3" type="ORF">ABFB10_16925</name>
</gene>
<protein>
    <submittedName>
        <fullName evidence="3">Cell wall hydrolase</fullName>
    </submittedName>
</protein>
<dbReference type="RefSeq" id="WP_347167394.1">
    <property type="nucleotide sequence ID" value="NZ_JBDNCH010000002.1"/>
</dbReference>
<keyword evidence="3" id="KW-0378">Hydrolase</keyword>
<dbReference type="Gene3D" id="1.10.10.2520">
    <property type="entry name" value="Cell wall hydrolase SleB, domain 1"/>
    <property type="match status" value="1"/>
</dbReference>
<keyword evidence="1" id="KW-0732">Signal</keyword>
<feature type="chain" id="PRO_5043869331" evidence="1">
    <location>
        <begin position="23"/>
        <end position="210"/>
    </location>
</feature>
<dbReference type="Pfam" id="PF07486">
    <property type="entry name" value="Hydrolase_2"/>
    <property type="match status" value="1"/>
</dbReference>
<reference evidence="3 4" key="1">
    <citation type="submission" date="2024-05" db="EMBL/GenBank/DDBJ databases">
        <title>Genome sequence of Ponticoccus litoralis KCCM 90028.</title>
        <authorList>
            <person name="Kim J.M."/>
            <person name="Lee J.K."/>
            <person name="Choi B.J."/>
            <person name="Bayburt H."/>
            <person name="Baek J.H."/>
            <person name="Jeon C.O."/>
        </authorList>
    </citation>
    <scope>NUCLEOTIDE SEQUENCE [LARGE SCALE GENOMIC DNA]</scope>
    <source>
        <strain evidence="3 4">KCCM 90028</strain>
    </source>
</reference>
<dbReference type="GO" id="GO:0016787">
    <property type="term" value="F:hydrolase activity"/>
    <property type="evidence" value="ECO:0007669"/>
    <property type="project" value="UniProtKB-KW"/>
</dbReference>
<evidence type="ECO:0000256" key="1">
    <source>
        <dbReference type="SAM" id="SignalP"/>
    </source>
</evidence>
<comment type="caution">
    <text evidence="3">The sequence shown here is derived from an EMBL/GenBank/DDBJ whole genome shotgun (WGS) entry which is preliminary data.</text>
</comment>
<evidence type="ECO:0000313" key="3">
    <source>
        <dbReference type="EMBL" id="MEN9062421.1"/>
    </source>
</evidence>
<evidence type="ECO:0000259" key="2">
    <source>
        <dbReference type="Pfam" id="PF07486"/>
    </source>
</evidence>
<sequence length="210" mass="22754">MMNALRCAVALVAALAAMPAAADPARTAAQFVSLEKRALARVDDGHLKALVTPVASVQGAGGIRYTTDWLSRQPKPSGGAEWRCLAEALYFEARGETVKGQFAVAEVIMNRVASSRFPQSVCGVIHQGTGRKFGCQFTYTCDGHPEAIREPGARERVGKVARAVLDGAPRALTEGATHYHTTAVRPNWSSKYRRTARIGVHVFYRHTYQG</sequence>
<evidence type="ECO:0000313" key="4">
    <source>
        <dbReference type="Proteomes" id="UP001428774"/>
    </source>
</evidence>
<dbReference type="InterPro" id="IPR042047">
    <property type="entry name" value="SleB_dom1"/>
</dbReference>
<dbReference type="Proteomes" id="UP001428774">
    <property type="component" value="Unassembled WGS sequence"/>
</dbReference>
<name>A0AAW9SPF1_9RHOB</name>